<dbReference type="PANTHER" id="PTHR30055">
    <property type="entry name" value="HTH-TYPE TRANSCRIPTIONAL REGULATOR RUTR"/>
    <property type="match status" value="1"/>
</dbReference>
<dbReference type="Pfam" id="PF00440">
    <property type="entry name" value="TetR_N"/>
    <property type="match status" value="1"/>
</dbReference>
<dbReference type="PROSITE" id="PS50977">
    <property type="entry name" value="HTH_TETR_2"/>
    <property type="match status" value="1"/>
</dbReference>
<dbReference type="Gene3D" id="1.10.10.60">
    <property type="entry name" value="Homeodomain-like"/>
    <property type="match status" value="1"/>
</dbReference>
<evidence type="ECO:0000256" key="3">
    <source>
        <dbReference type="ARBA" id="ARBA00023163"/>
    </source>
</evidence>
<evidence type="ECO:0000313" key="7">
    <source>
        <dbReference type="Proteomes" id="UP001348641"/>
    </source>
</evidence>
<name>A0ABU7KXP6_9ACTN</name>
<feature type="DNA-binding region" description="H-T-H motif" evidence="4">
    <location>
        <begin position="51"/>
        <end position="70"/>
    </location>
</feature>
<keyword evidence="2 4" id="KW-0238">DNA-binding</keyword>
<dbReference type="Pfam" id="PF02909">
    <property type="entry name" value="TetR_C_1"/>
    <property type="match status" value="1"/>
</dbReference>
<keyword evidence="1" id="KW-0805">Transcription regulation</keyword>
<evidence type="ECO:0000259" key="5">
    <source>
        <dbReference type="PROSITE" id="PS50977"/>
    </source>
</evidence>
<dbReference type="SUPFAM" id="SSF46689">
    <property type="entry name" value="Homeodomain-like"/>
    <property type="match status" value="1"/>
</dbReference>
<sequence length="243" mass="26383">MATADDPTTTLGLLWDGPARPRRGPRHHLTVDALVGAALEIAEQEGVDALSMRGLAARLGVGAATLYTYVPDKSALIALMVDTMIGEAPLPHTRPGDWRERVEAWARENLRAYREHPWLVRLMGAAQPVGPHAFAWTDSALRVFDGTGLTGHEALTVVEAVDGYTRGHVAKAVEADRAARWTTPDGRTWDTVQDAFLEAHAEPGRYPAIERLTGVPGTEEVFEAGLAWLLDGVAQRIRERATG</sequence>
<dbReference type="SUPFAM" id="SSF48498">
    <property type="entry name" value="Tetracyclin repressor-like, C-terminal domain"/>
    <property type="match status" value="1"/>
</dbReference>
<comment type="caution">
    <text evidence="6">The sequence shown here is derived from an EMBL/GenBank/DDBJ whole genome shotgun (WGS) entry which is preliminary data.</text>
</comment>
<dbReference type="InterPro" id="IPR001647">
    <property type="entry name" value="HTH_TetR"/>
</dbReference>
<dbReference type="InterPro" id="IPR004111">
    <property type="entry name" value="Repressor_TetR_C"/>
</dbReference>
<keyword evidence="3" id="KW-0804">Transcription</keyword>
<reference evidence="6 7" key="1">
    <citation type="submission" date="2023-07" db="EMBL/GenBank/DDBJ databases">
        <authorList>
            <person name="Girao M."/>
            <person name="Carvalho M.F."/>
        </authorList>
    </citation>
    <scope>NUCLEOTIDE SEQUENCE [LARGE SCALE GENOMIC DNA]</scope>
    <source>
        <strain evidence="6 7">66/93</strain>
    </source>
</reference>
<dbReference type="PANTHER" id="PTHR30055:SF151">
    <property type="entry name" value="TRANSCRIPTIONAL REGULATORY PROTEIN"/>
    <property type="match status" value="1"/>
</dbReference>
<dbReference type="InterPro" id="IPR036271">
    <property type="entry name" value="Tet_transcr_reg_TetR-rel_C_sf"/>
</dbReference>
<dbReference type="RefSeq" id="WP_330160939.1">
    <property type="nucleotide sequence ID" value="NZ_BAAAJA010000008.1"/>
</dbReference>
<evidence type="ECO:0000313" key="6">
    <source>
        <dbReference type="EMBL" id="MEE2054039.1"/>
    </source>
</evidence>
<gene>
    <name evidence="6" type="ORF">Q8A49_26405</name>
</gene>
<dbReference type="Gene3D" id="1.10.357.10">
    <property type="entry name" value="Tetracycline Repressor, domain 2"/>
    <property type="match status" value="1"/>
</dbReference>
<dbReference type="PRINTS" id="PR00455">
    <property type="entry name" value="HTHTETR"/>
</dbReference>
<dbReference type="InterPro" id="IPR050109">
    <property type="entry name" value="HTH-type_TetR-like_transc_reg"/>
</dbReference>
<evidence type="ECO:0000256" key="4">
    <source>
        <dbReference type="PROSITE-ProRule" id="PRU00335"/>
    </source>
</evidence>
<protein>
    <submittedName>
        <fullName evidence="6">TetR/AcrR family transcriptional regulator</fullName>
    </submittedName>
</protein>
<evidence type="ECO:0000256" key="1">
    <source>
        <dbReference type="ARBA" id="ARBA00023015"/>
    </source>
</evidence>
<feature type="domain" description="HTH tetR-type" evidence="5">
    <location>
        <begin position="28"/>
        <end position="88"/>
    </location>
</feature>
<proteinExistence type="predicted"/>
<accession>A0ABU7KXP6</accession>
<dbReference type="InterPro" id="IPR023772">
    <property type="entry name" value="DNA-bd_HTH_TetR-type_CS"/>
</dbReference>
<dbReference type="PROSITE" id="PS01081">
    <property type="entry name" value="HTH_TETR_1"/>
    <property type="match status" value="1"/>
</dbReference>
<dbReference type="InterPro" id="IPR009057">
    <property type="entry name" value="Homeodomain-like_sf"/>
</dbReference>
<evidence type="ECO:0000256" key="2">
    <source>
        <dbReference type="ARBA" id="ARBA00023125"/>
    </source>
</evidence>
<organism evidence="6 7">
    <name type="scientific">Nocardiopsis tropica</name>
    <dbReference type="NCBI Taxonomy" id="109330"/>
    <lineage>
        <taxon>Bacteria</taxon>
        <taxon>Bacillati</taxon>
        <taxon>Actinomycetota</taxon>
        <taxon>Actinomycetes</taxon>
        <taxon>Streptosporangiales</taxon>
        <taxon>Nocardiopsidaceae</taxon>
        <taxon>Nocardiopsis</taxon>
    </lineage>
</organism>
<dbReference type="EMBL" id="JAUUCC010000093">
    <property type="protein sequence ID" value="MEE2054039.1"/>
    <property type="molecule type" value="Genomic_DNA"/>
</dbReference>
<dbReference type="Proteomes" id="UP001348641">
    <property type="component" value="Unassembled WGS sequence"/>
</dbReference>